<proteinExistence type="predicted"/>
<feature type="transmembrane region" description="Helical" evidence="1">
    <location>
        <begin position="264"/>
        <end position="284"/>
    </location>
</feature>
<keyword evidence="3" id="KW-0482">Metalloprotease</keyword>
<dbReference type="Proteomes" id="UP001500642">
    <property type="component" value="Unassembled WGS sequence"/>
</dbReference>
<evidence type="ECO:0000313" key="3">
    <source>
        <dbReference type="EMBL" id="GAA4385964.1"/>
    </source>
</evidence>
<keyword evidence="1" id="KW-1133">Transmembrane helix</keyword>
<protein>
    <submittedName>
        <fullName evidence="3">CPBP family intramembrane metalloprotease</fullName>
    </submittedName>
</protein>
<keyword evidence="1" id="KW-0812">Transmembrane</keyword>
<evidence type="ECO:0000313" key="4">
    <source>
        <dbReference type="Proteomes" id="UP001500642"/>
    </source>
</evidence>
<feature type="transmembrane region" description="Helical" evidence="1">
    <location>
        <begin position="61"/>
        <end position="82"/>
    </location>
</feature>
<keyword evidence="4" id="KW-1185">Reference proteome</keyword>
<keyword evidence="1" id="KW-0472">Membrane</keyword>
<feature type="domain" description="CAAX prenyl protease 2/Lysostaphin resistance protein A-like" evidence="2">
    <location>
        <begin position="181"/>
        <end position="273"/>
    </location>
</feature>
<sequence>MDERLGRPRWGWELTLVAALALGQSAVYALVRLIDISTRGPLTEAQARLNVEASPRPWFDLVYQLLGIGFALVPVLLVLFLLNRDRVWAATGADLGGGPVALRGLGFRGSRKADAVRGEGAADIRPATTRMGFDLRRPGWDLGTGTALFLVIGIGTLGVYAAGRAAGLTAEILPNNLSAYWWTVPVLLLSAAKNGILEEVLLLGYGVDRLEKLRVRPWTIIVGLALFRASYHLYQGVGPFVGNVLMGLLFGWLYLRWRRVMPFVVAHTLIDAVGFLAPGILAAVDPL</sequence>
<keyword evidence="3" id="KW-0645">Protease</keyword>
<dbReference type="Pfam" id="PF02517">
    <property type="entry name" value="Rce1-like"/>
    <property type="match status" value="1"/>
</dbReference>
<dbReference type="GO" id="GO:0008237">
    <property type="term" value="F:metallopeptidase activity"/>
    <property type="evidence" value="ECO:0007669"/>
    <property type="project" value="UniProtKB-KW"/>
</dbReference>
<gene>
    <name evidence="3" type="ORF">GCM10023167_08410</name>
</gene>
<comment type="caution">
    <text evidence="3">The sequence shown here is derived from an EMBL/GenBank/DDBJ whole genome shotgun (WGS) entry which is preliminary data.</text>
</comment>
<feature type="transmembrane region" description="Helical" evidence="1">
    <location>
        <begin position="240"/>
        <end position="257"/>
    </location>
</feature>
<accession>A0ABP8J6Q5</accession>
<evidence type="ECO:0000259" key="2">
    <source>
        <dbReference type="Pfam" id="PF02517"/>
    </source>
</evidence>
<name>A0ABP8J6Q5_9MICO</name>
<dbReference type="InterPro" id="IPR003675">
    <property type="entry name" value="Rce1/LyrA-like_dom"/>
</dbReference>
<evidence type="ECO:0000256" key="1">
    <source>
        <dbReference type="SAM" id="Phobius"/>
    </source>
</evidence>
<reference evidence="4" key="1">
    <citation type="journal article" date="2019" name="Int. J. Syst. Evol. Microbiol.">
        <title>The Global Catalogue of Microorganisms (GCM) 10K type strain sequencing project: providing services to taxonomists for standard genome sequencing and annotation.</title>
        <authorList>
            <consortium name="The Broad Institute Genomics Platform"/>
            <consortium name="The Broad Institute Genome Sequencing Center for Infectious Disease"/>
            <person name="Wu L."/>
            <person name="Ma J."/>
        </authorList>
    </citation>
    <scope>NUCLEOTIDE SEQUENCE [LARGE SCALE GENOMIC DNA]</scope>
    <source>
        <strain evidence="4">JCM 17808</strain>
    </source>
</reference>
<organism evidence="3 4">
    <name type="scientific">Brevibacterium pityocampae</name>
    <dbReference type="NCBI Taxonomy" id="506594"/>
    <lineage>
        <taxon>Bacteria</taxon>
        <taxon>Bacillati</taxon>
        <taxon>Actinomycetota</taxon>
        <taxon>Actinomycetes</taxon>
        <taxon>Micrococcales</taxon>
        <taxon>Brevibacteriaceae</taxon>
        <taxon>Brevibacterium</taxon>
    </lineage>
</organism>
<keyword evidence="3" id="KW-0378">Hydrolase</keyword>
<feature type="transmembrane region" description="Helical" evidence="1">
    <location>
        <begin position="140"/>
        <end position="160"/>
    </location>
</feature>
<dbReference type="EMBL" id="BAABGL010000003">
    <property type="protein sequence ID" value="GAA4385964.1"/>
    <property type="molecule type" value="Genomic_DNA"/>
</dbReference>
<dbReference type="RefSeq" id="WP_345030106.1">
    <property type="nucleotide sequence ID" value="NZ_BAABGL010000003.1"/>
</dbReference>
<feature type="transmembrane region" description="Helical" evidence="1">
    <location>
        <begin position="12"/>
        <end position="31"/>
    </location>
</feature>